<reference evidence="2 3" key="1">
    <citation type="submission" date="2020-08" db="EMBL/GenBank/DDBJ databases">
        <title>Sequencing the genomes of 1000 actinobacteria strains.</title>
        <authorList>
            <person name="Klenk H.-P."/>
        </authorList>
    </citation>
    <scope>NUCLEOTIDE SEQUENCE [LARGE SCALE GENOMIC DNA]</scope>
    <source>
        <strain evidence="2 3">DSM 43768</strain>
    </source>
</reference>
<accession>A0A7X0U3L9</accession>
<keyword evidence="1" id="KW-0812">Transmembrane</keyword>
<dbReference type="EMBL" id="JACHMI010000001">
    <property type="protein sequence ID" value="MBB6553634.1"/>
    <property type="molecule type" value="Genomic_DNA"/>
</dbReference>
<evidence type="ECO:0000313" key="3">
    <source>
        <dbReference type="Proteomes" id="UP000565579"/>
    </source>
</evidence>
<comment type="caution">
    <text evidence="2">The sequence shown here is derived from an EMBL/GenBank/DDBJ whole genome shotgun (WGS) entry which is preliminary data.</text>
</comment>
<name>A0A7X0U3L9_9ACTN</name>
<sequence>MAALLSYWADQSLPGAILMGGGATGAGVLLLQKLIAE</sequence>
<dbReference type="AlphaFoldDB" id="A0A7X0U3L9"/>
<feature type="transmembrane region" description="Helical" evidence="1">
    <location>
        <begin position="12"/>
        <end position="31"/>
    </location>
</feature>
<keyword evidence="3" id="KW-1185">Reference proteome</keyword>
<proteinExistence type="predicted"/>
<gene>
    <name evidence="2" type="ORF">HD593_008429</name>
</gene>
<organism evidence="2 3">
    <name type="scientific">Nonomuraea rubra</name>
    <dbReference type="NCBI Taxonomy" id="46180"/>
    <lineage>
        <taxon>Bacteria</taxon>
        <taxon>Bacillati</taxon>
        <taxon>Actinomycetota</taxon>
        <taxon>Actinomycetes</taxon>
        <taxon>Streptosporangiales</taxon>
        <taxon>Streptosporangiaceae</taxon>
        <taxon>Nonomuraea</taxon>
    </lineage>
</organism>
<keyword evidence="1" id="KW-0472">Membrane</keyword>
<dbReference type="Proteomes" id="UP000565579">
    <property type="component" value="Unassembled WGS sequence"/>
</dbReference>
<protein>
    <submittedName>
        <fullName evidence="2">Uncharacterized protein</fullName>
    </submittedName>
</protein>
<evidence type="ECO:0000256" key="1">
    <source>
        <dbReference type="SAM" id="Phobius"/>
    </source>
</evidence>
<keyword evidence="1" id="KW-1133">Transmembrane helix</keyword>
<evidence type="ECO:0000313" key="2">
    <source>
        <dbReference type="EMBL" id="MBB6553634.1"/>
    </source>
</evidence>